<evidence type="ECO:0000259" key="1">
    <source>
        <dbReference type="PROSITE" id="PS51186"/>
    </source>
</evidence>
<dbReference type="InterPro" id="IPR016181">
    <property type="entry name" value="Acyl_CoA_acyltransferase"/>
</dbReference>
<reference evidence="2 3" key="1">
    <citation type="submission" date="2021-10" db="EMBL/GenBank/DDBJ databases">
        <title>Whole-genome sequencing analysis of Laribacter hongkongensis: virulence gene profiles, carbohydrate-active enzyme prediction, and antimicrobial resistance characterization.</title>
        <authorList>
            <person name="Yuan P."/>
            <person name="Zhan Y."/>
            <person name="Chen D."/>
        </authorList>
    </citation>
    <scope>NUCLEOTIDE SEQUENCE [LARGE SCALE GENOMIC DNA]</scope>
    <source>
        <strain evidence="2 3">W67</strain>
    </source>
</reference>
<keyword evidence="2" id="KW-0808">Transferase</keyword>
<dbReference type="Proteomes" id="UP001200247">
    <property type="component" value="Unassembled WGS sequence"/>
</dbReference>
<dbReference type="SUPFAM" id="SSF55729">
    <property type="entry name" value="Acyl-CoA N-acyltransferases (Nat)"/>
    <property type="match status" value="1"/>
</dbReference>
<dbReference type="EC" id="2.3.1.-" evidence="2"/>
<gene>
    <name evidence="2" type="ORF">LH440_03895</name>
</gene>
<feature type="domain" description="N-acetyltransferase" evidence="1">
    <location>
        <begin position="2"/>
        <end position="151"/>
    </location>
</feature>
<dbReference type="PROSITE" id="PS51186">
    <property type="entry name" value="GNAT"/>
    <property type="match status" value="1"/>
</dbReference>
<sequence length="151" mass="17186">MPEIRPISIADYLDTAAGLMQAHQSEIEAHLSEDGPHLLTDIYLELDRNGCVVAFGAFDNDSLVGYSVLILTPHLHYGYLYAHHDAVYLCPEYRRGRLGLDLIKAAEQEATRRGAVRIVWYAKPHSTFFSLLDRLGYEVEEIVYRKDLNHV</sequence>
<dbReference type="AlphaFoldDB" id="A0ABD4SPY0"/>
<organism evidence="2 3">
    <name type="scientific">Laribacter hongkongensis</name>
    <dbReference type="NCBI Taxonomy" id="168471"/>
    <lineage>
        <taxon>Bacteria</taxon>
        <taxon>Pseudomonadati</taxon>
        <taxon>Pseudomonadota</taxon>
        <taxon>Betaproteobacteria</taxon>
        <taxon>Neisseriales</taxon>
        <taxon>Aquaspirillaceae</taxon>
        <taxon>Laribacter</taxon>
    </lineage>
</organism>
<dbReference type="Gene3D" id="3.40.630.30">
    <property type="match status" value="1"/>
</dbReference>
<name>A0ABD4SPY0_9NEIS</name>
<dbReference type="InterPro" id="IPR000182">
    <property type="entry name" value="GNAT_dom"/>
</dbReference>
<dbReference type="RefSeq" id="WP_239893586.1">
    <property type="nucleotide sequence ID" value="NZ_JAJAXH010000001.1"/>
</dbReference>
<accession>A0ABD4SPY0</accession>
<evidence type="ECO:0000313" key="3">
    <source>
        <dbReference type="Proteomes" id="UP001200247"/>
    </source>
</evidence>
<proteinExistence type="predicted"/>
<dbReference type="GO" id="GO:0016746">
    <property type="term" value="F:acyltransferase activity"/>
    <property type="evidence" value="ECO:0007669"/>
    <property type="project" value="UniProtKB-KW"/>
</dbReference>
<comment type="caution">
    <text evidence="2">The sequence shown here is derived from an EMBL/GenBank/DDBJ whole genome shotgun (WGS) entry which is preliminary data.</text>
</comment>
<dbReference type="EMBL" id="JAJAXM010000005">
    <property type="protein sequence ID" value="MCG9025052.1"/>
    <property type="molecule type" value="Genomic_DNA"/>
</dbReference>
<dbReference type="Pfam" id="PF00583">
    <property type="entry name" value="Acetyltransf_1"/>
    <property type="match status" value="1"/>
</dbReference>
<protein>
    <submittedName>
        <fullName evidence="2">GNAT family N-acetyltransferase</fullName>
        <ecNumber evidence="2">2.3.1.-</ecNumber>
    </submittedName>
</protein>
<keyword evidence="2" id="KW-0012">Acyltransferase</keyword>
<evidence type="ECO:0000313" key="2">
    <source>
        <dbReference type="EMBL" id="MCG9025052.1"/>
    </source>
</evidence>